<proteinExistence type="predicted"/>
<organism evidence="2 3">
    <name type="scientific">Halocaridina rubra</name>
    <name type="common">Hawaiian red shrimp</name>
    <dbReference type="NCBI Taxonomy" id="373956"/>
    <lineage>
        <taxon>Eukaryota</taxon>
        <taxon>Metazoa</taxon>
        <taxon>Ecdysozoa</taxon>
        <taxon>Arthropoda</taxon>
        <taxon>Crustacea</taxon>
        <taxon>Multicrustacea</taxon>
        <taxon>Malacostraca</taxon>
        <taxon>Eumalacostraca</taxon>
        <taxon>Eucarida</taxon>
        <taxon>Decapoda</taxon>
        <taxon>Pleocyemata</taxon>
        <taxon>Caridea</taxon>
        <taxon>Atyoidea</taxon>
        <taxon>Atyidae</taxon>
        <taxon>Halocaridina</taxon>
    </lineage>
</organism>
<dbReference type="Proteomes" id="UP001381693">
    <property type="component" value="Unassembled WGS sequence"/>
</dbReference>
<feature type="compositionally biased region" description="Acidic residues" evidence="1">
    <location>
        <begin position="38"/>
        <end position="50"/>
    </location>
</feature>
<accession>A0AAN8XHG2</accession>
<dbReference type="EMBL" id="JAXCGZ010004513">
    <property type="protein sequence ID" value="KAK7081708.1"/>
    <property type="molecule type" value="Genomic_DNA"/>
</dbReference>
<reference evidence="2 3" key="1">
    <citation type="submission" date="2023-11" db="EMBL/GenBank/DDBJ databases">
        <title>Halocaridina rubra genome assembly.</title>
        <authorList>
            <person name="Smith C."/>
        </authorList>
    </citation>
    <scope>NUCLEOTIDE SEQUENCE [LARGE SCALE GENOMIC DNA]</scope>
    <source>
        <strain evidence="2">EP-1</strain>
        <tissue evidence="2">Whole</tissue>
    </source>
</reference>
<sequence length="117" mass="13108">MGKMAGENLSDSRILKILVETVEEADIEERVDDIKPESEDEESEDNLEDEELLVDTSRGADQALGSLQTDYAKFIPWSQGAHLNFVQPATNCCCCSCRSWMPSGSRDHHRPKKVPLL</sequence>
<comment type="caution">
    <text evidence="2">The sequence shown here is derived from an EMBL/GenBank/DDBJ whole genome shotgun (WGS) entry which is preliminary data.</text>
</comment>
<protein>
    <submittedName>
        <fullName evidence="2">Uncharacterized protein</fullName>
    </submittedName>
</protein>
<keyword evidence="3" id="KW-1185">Reference proteome</keyword>
<name>A0AAN8XHG2_HALRR</name>
<gene>
    <name evidence="2" type="ORF">SK128_020013</name>
</gene>
<feature type="region of interest" description="Disordered" evidence="1">
    <location>
        <begin position="26"/>
        <end position="50"/>
    </location>
</feature>
<evidence type="ECO:0000256" key="1">
    <source>
        <dbReference type="SAM" id="MobiDB-lite"/>
    </source>
</evidence>
<evidence type="ECO:0000313" key="3">
    <source>
        <dbReference type="Proteomes" id="UP001381693"/>
    </source>
</evidence>
<evidence type="ECO:0000313" key="2">
    <source>
        <dbReference type="EMBL" id="KAK7081708.1"/>
    </source>
</evidence>
<dbReference type="AlphaFoldDB" id="A0AAN8XHG2"/>